<comment type="subcellular location">
    <subcellularLocation>
        <location evidence="1">Membrane</location>
        <topology evidence="1">Single-pass membrane protein</topology>
    </subcellularLocation>
</comment>
<name>A0A9P9BTG3_9PEZI</name>
<reference evidence="7" key="1">
    <citation type="journal article" date="2021" name="Nat. Commun.">
        <title>Genetic determinants of endophytism in the Arabidopsis root mycobiome.</title>
        <authorList>
            <person name="Mesny F."/>
            <person name="Miyauchi S."/>
            <person name="Thiergart T."/>
            <person name="Pickel B."/>
            <person name="Atanasova L."/>
            <person name="Karlsson M."/>
            <person name="Huettel B."/>
            <person name="Barry K.W."/>
            <person name="Haridas S."/>
            <person name="Chen C."/>
            <person name="Bauer D."/>
            <person name="Andreopoulos W."/>
            <person name="Pangilinan J."/>
            <person name="LaButti K."/>
            <person name="Riley R."/>
            <person name="Lipzen A."/>
            <person name="Clum A."/>
            <person name="Drula E."/>
            <person name="Henrissat B."/>
            <person name="Kohler A."/>
            <person name="Grigoriev I.V."/>
            <person name="Martin F.M."/>
            <person name="Hacquard S."/>
        </authorList>
    </citation>
    <scope>NUCLEOTIDE SEQUENCE</scope>
    <source>
        <strain evidence="7">MPI-CAGE-CH-0230</strain>
    </source>
</reference>
<feature type="region of interest" description="Disordered" evidence="5">
    <location>
        <begin position="229"/>
        <end position="285"/>
    </location>
</feature>
<evidence type="ECO:0000256" key="3">
    <source>
        <dbReference type="ARBA" id="ARBA00022989"/>
    </source>
</evidence>
<accession>A0A9P9BTG3</accession>
<keyword evidence="4 6" id="KW-0472">Membrane</keyword>
<feature type="transmembrane region" description="Helical" evidence="6">
    <location>
        <begin position="115"/>
        <end position="139"/>
    </location>
</feature>
<keyword evidence="8" id="KW-1185">Reference proteome</keyword>
<evidence type="ECO:0000313" key="8">
    <source>
        <dbReference type="Proteomes" id="UP000756346"/>
    </source>
</evidence>
<evidence type="ECO:0000256" key="5">
    <source>
        <dbReference type="SAM" id="MobiDB-lite"/>
    </source>
</evidence>
<keyword evidence="2 6" id="KW-0812">Transmembrane</keyword>
<dbReference type="PANTHER" id="PTHR15549:SF33">
    <property type="entry name" value="MEMBRANE PROTEIN WSC4, PUTATIVE (AFU_ORTHOLOGUE AFUA_5G09020)-RELATED"/>
    <property type="match status" value="1"/>
</dbReference>
<dbReference type="InterPro" id="IPR051694">
    <property type="entry name" value="Immunoregulatory_rcpt-like"/>
</dbReference>
<evidence type="ECO:0000313" key="7">
    <source>
        <dbReference type="EMBL" id="KAH7029816.1"/>
    </source>
</evidence>
<evidence type="ECO:0000256" key="2">
    <source>
        <dbReference type="ARBA" id="ARBA00022692"/>
    </source>
</evidence>
<sequence length="285" mass="29119">MDLTILYPCTKQCSQAGQTSCSSTSSPACQCSATDAVKESMCCAQSVCDASTYSILQTYVIAYCDVFNVNLGYVRNLDCRDAANGTDGSTNNTTTNNTSSGSSSGSSSRGGLSTAMIGGIAGGIAGALLLGGLAVWLCMRSRRPRQAQWQQQPYGVVPQQPGGSGPPPPFPQMAVPGAVASPVYTGGSGYTALPTQPVMSELAGKPAAAAAISSYPVANTLQKPMSAPIAPVSPVSPQGHTGVGQPAYGQGYAPPYQQHFVQSAELENTAPGPRELDGNAGSPRR</sequence>
<dbReference type="GeneID" id="70190595"/>
<organism evidence="7 8">
    <name type="scientific">Microdochium trichocladiopsis</name>
    <dbReference type="NCBI Taxonomy" id="1682393"/>
    <lineage>
        <taxon>Eukaryota</taxon>
        <taxon>Fungi</taxon>
        <taxon>Dikarya</taxon>
        <taxon>Ascomycota</taxon>
        <taxon>Pezizomycotina</taxon>
        <taxon>Sordariomycetes</taxon>
        <taxon>Xylariomycetidae</taxon>
        <taxon>Xylariales</taxon>
        <taxon>Microdochiaceae</taxon>
        <taxon>Microdochium</taxon>
    </lineage>
</organism>
<dbReference type="GO" id="GO:0016020">
    <property type="term" value="C:membrane"/>
    <property type="evidence" value="ECO:0007669"/>
    <property type="project" value="UniProtKB-SubCell"/>
</dbReference>
<proteinExistence type="predicted"/>
<protein>
    <recommendedName>
        <fullName evidence="9">Extracellular membrane protein CFEM domain-containing protein</fullName>
    </recommendedName>
</protein>
<evidence type="ECO:0008006" key="9">
    <source>
        <dbReference type="Google" id="ProtNLM"/>
    </source>
</evidence>
<dbReference type="RefSeq" id="XP_046012104.1">
    <property type="nucleotide sequence ID" value="XM_046161049.1"/>
</dbReference>
<dbReference type="PANTHER" id="PTHR15549">
    <property type="entry name" value="PAIRED IMMUNOGLOBULIN-LIKE TYPE 2 RECEPTOR"/>
    <property type="match status" value="1"/>
</dbReference>
<dbReference type="Proteomes" id="UP000756346">
    <property type="component" value="Unassembled WGS sequence"/>
</dbReference>
<feature type="region of interest" description="Disordered" evidence="5">
    <location>
        <begin position="84"/>
        <end position="109"/>
    </location>
</feature>
<dbReference type="EMBL" id="JAGTJQ010000006">
    <property type="protein sequence ID" value="KAH7029816.1"/>
    <property type="molecule type" value="Genomic_DNA"/>
</dbReference>
<gene>
    <name evidence="7" type="ORF">B0I36DRAFT_385173</name>
</gene>
<comment type="caution">
    <text evidence="7">The sequence shown here is derived from an EMBL/GenBank/DDBJ whole genome shotgun (WGS) entry which is preliminary data.</text>
</comment>
<dbReference type="AlphaFoldDB" id="A0A9P9BTG3"/>
<keyword evidence="3 6" id="KW-1133">Transmembrane helix</keyword>
<dbReference type="GO" id="GO:0071944">
    <property type="term" value="C:cell periphery"/>
    <property type="evidence" value="ECO:0007669"/>
    <property type="project" value="UniProtKB-ARBA"/>
</dbReference>
<evidence type="ECO:0000256" key="6">
    <source>
        <dbReference type="SAM" id="Phobius"/>
    </source>
</evidence>
<evidence type="ECO:0000256" key="4">
    <source>
        <dbReference type="ARBA" id="ARBA00023136"/>
    </source>
</evidence>
<evidence type="ECO:0000256" key="1">
    <source>
        <dbReference type="ARBA" id="ARBA00004167"/>
    </source>
</evidence>